<dbReference type="InterPro" id="IPR011009">
    <property type="entry name" value="Kinase-like_dom_sf"/>
</dbReference>
<protein>
    <recommendedName>
        <fullName evidence="3">Serine/threonine protein phosphatase</fullName>
    </recommendedName>
</protein>
<keyword evidence="2" id="KW-1185">Reference proteome</keyword>
<sequence>MTQLGPIVADRLTPPLIRALEQALDGPSQRVRRIEAGGQMVWLKQGESLSLRWRLQKGDTRRAFANDLDALHRLGAAGLPVAPILAEGLDFFVTPDRGRALSYLLQRPAEVMAEARQQMFAEAGRALAALHRAGFAHGRPSIRDMLWDGQQITLIDFERFSPRHNRVQDFATDLMILAHSILSYGRGPVPELEMALAAYRAADPGDVWATAQARARKLGWLGVLTRAVARLRPRSRDLNAVPLTLDRFARG</sequence>
<reference evidence="1 2" key="1">
    <citation type="submission" date="2018-03" db="EMBL/GenBank/DDBJ databases">
        <title>Rhodobacter veldkampii.</title>
        <authorList>
            <person name="Meyer T.E."/>
            <person name="Miller S."/>
            <person name="Lodha T."/>
            <person name="Gandham S."/>
            <person name="Chintalapati S."/>
            <person name="Chintalapati V.R."/>
        </authorList>
    </citation>
    <scope>NUCLEOTIDE SEQUENCE [LARGE SCALE GENOMIC DNA]</scope>
    <source>
        <strain evidence="1 2">DSM 11550</strain>
    </source>
</reference>
<accession>A0A2T4JJT4</accession>
<dbReference type="SUPFAM" id="SSF56112">
    <property type="entry name" value="Protein kinase-like (PK-like)"/>
    <property type="match status" value="1"/>
</dbReference>
<organism evidence="1 2">
    <name type="scientific">Phaeovulum veldkampii DSM 11550</name>
    <dbReference type="NCBI Taxonomy" id="1185920"/>
    <lineage>
        <taxon>Bacteria</taxon>
        <taxon>Pseudomonadati</taxon>
        <taxon>Pseudomonadota</taxon>
        <taxon>Alphaproteobacteria</taxon>
        <taxon>Rhodobacterales</taxon>
        <taxon>Paracoccaceae</taxon>
        <taxon>Phaeovulum</taxon>
    </lineage>
</organism>
<dbReference type="Gene3D" id="1.10.510.10">
    <property type="entry name" value="Transferase(Phosphotransferase) domain 1"/>
    <property type="match status" value="1"/>
</dbReference>
<evidence type="ECO:0008006" key="3">
    <source>
        <dbReference type="Google" id="ProtNLM"/>
    </source>
</evidence>
<dbReference type="OrthoDB" id="7839681at2"/>
<dbReference type="Pfam" id="PF06293">
    <property type="entry name" value="Kdo"/>
    <property type="match status" value="1"/>
</dbReference>
<dbReference type="AlphaFoldDB" id="A0A2T4JJT4"/>
<comment type="caution">
    <text evidence="1">The sequence shown here is derived from an EMBL/GenBank/DDBJ whole genome shotgun (WGS) entry which is preliminary data.</text>
</comment>
<evidence type="ECO:0000313" key="1">
    <source>
        <dbReference type="EMBL" id="PTE18037.1"/>
    </source>
</evidence>
<evidence type="ECO:0000313" key="2">
    <source>
        <dbReference type="Proteomes" id="UP000241899"/>
    </source>
</evidence>
<name>A0A2T4JJT4_9RHOB</name>
<dbReference type="EMBL" id="PZKF01000011">
    <property type="protein sequence ID" value="PTE18037.1"/>
    <property type="molecule type" value="Genomic_DNA"/>
</dbReference>
<proteinExistence type="predicted"/>
<gene>
    <name evidence="1" type="ORF">C5F46_06570</name>
</gene>
<dbReference type="RefSeq" id="WP_107324567.1">
    <property type="nucleotide sequence ID" value="NZ_NHSP01000054.1"/>
</dbReference>
<dbReference type="Proteomes" id="UP000241899">
    <property type="component" value="Unassembled WGS sequence"/>
</dbReference>